<dbReference type="Gene3D" id="2.160.20.80">
    <property type="entry name" value="E3 ubiquitin-protein ligase SopA"/>
    <property type="match status" value="1"/>
</dbReference>
<proteinExistence type="predicted"/>
<evidence type="ECO:0000313" key="1">
    <source>
        <dbReference type="EMBL" id="MDR6845780.1"/>
    </source>
</evidence>
<name>A0ABU1S6E2_9FLAO</name>
<reference evidence="1 2" key="1">
    <citation type="submission" date="2023-07" db="EMBL/GenBank/DDBJ databases">
        <title>Sorghum-associated microbial communities from plants grown in Nebraska, USA.</title>
        <authorList>
            <person name="Schachtman D."/>
        </authorList>
    </citation>
    <scope>NUCLEOTIDE SEQUENCE [LARGE SCALE GENOMIC DNA]</scope>
    <source>
        <strain evidence="1 2">BE124</strain>
    </source>
</reference>
<dbReference type="PANTHER" id="PTHR42999:SF1">
    <property type="entry name" value="PENTAPEPTIDE REPEAT-CONTAINING PROTEIN"/>
    <property type="match status" value="1"/>
</dbReference>
<dbReference type="EMBL" id="JAVDTX010000005">
    <property type="protein sequence ID" value="MDR6845780.1"/>
    <property type="molecule type" value="Genomic_DNA"/>
</dbReference>
<dbReference type="InterPro" id="IPR001646">
    <property type="entry name" value="5peptide_repeat"/>
</dbReference>
<organism evidence="1 2">
    <name type="scientific">Flavobacterium granuli</name>
    <dbReference type="NCBI Taxonomy" id="280093"/>
    <lineage>
        <taxon>Bacteria</taxon>
        <taxon>Pseudomonadati</taxon>
        <taxon>Bacteroidota</taxon>
        <taxon>Flavobacteriia</taxon>
        <taxon>Flavobacteriales</taxon>
        <taxon>Flavobacteriaceae</taxon>
        <taxon>Flavobacterium</taxon>
    </lineage>
</organism>
<sequence>MPEYFLDIEYNNLTYGVDEVNFKEFECCTFNNCTFSACNFMDVTFIDCVFNDCIFDEARINHVALRTVTFNRCKIKDVNFAMCSKLIFEVRFYECILDFSKFYTLKIKGTPFVNCSLIAVDFMAADLTETLFENCDLYRAEFAKAIANKANFRTSYNYTIDPKTTKLKKAIFSLEGLKGLLYKHDIIVK</sequence>
<accession>A0ABU1S6E2</accession>
<keyword evidence="2" id="KW-1185">Reference proteome</keyword>
<dbReference type="PANTHER" id="PTHR42999">
    <property type="entry name" value="ANTIBIOTIC RESISTANCE PROTEIN MCBG"/>
    <property type="match status" value="1"/>
</dbReference>
<dbReference type="RefSeq" id="WP_310007374.1">
    <property type="nucleotide sequence ID" value="NZ_JAVDTX010000005.1"/>
</dbReference>
<dbReference type="Pfam" id="PF13599">
    <property type="entry name" value="Pentapeptide_4"/>
    <property type="match status" value="2"/>
</dbReference>
<protein>
    <submittedName>
        <fullName evidence="1">Uncharacterized protein YjbI with pentapeptide repeats</fullName>
    </submittedName>
</protein>
<dbReference type="Proteomes" id="UP001261871">
    <property type="component" value="Unassembled WGS sequence"/>
</dbReference>
<gene>
    <name evidence="1" type="ORF">J2W95_002490</name>
</gene>
<dbReference type="SUPFAM" id="SSF141571">
    <property type="entry name" value="Pentapeptide repeat-like"/>
    <property type="match status" value="1"/>
</dbReference>
<dbReference type="InterPro" id="IPR052949">
    <property type="entry name" value="PA_immunity-related"/>
</dbReference>
<comment type="caution">
    <text evidence="1">The sequence shown here is derived from an EMBL/GenBank/DDBJ whole genome shotgun (WGS) entry which is preliminary data.</text>
</comment>
<evidence type="ECO:0000313" key="2">
    <source>
        <dbReference type="Proteomes" id="UP001261871"/>
    </source>
</evidence>